<dbReference type="InterPro" id="IPR010290">
    <property type="entry name" value="TM_effector"/>
</dbReference>
<feature type="transmembrane region" description="Helical" evidence="8">
    <location>
        <begin position="321"/>
        <end position="340"/>
    </location>
</feature>
<feature type="transmembrane region" description="Helical" evidence="8">
    <location>
        <begin position="444"/>
        <end position="461"/>
    </location>
</feature>
<evidence type="ECO:0000256" key="8">
    <source>
        <dbReference type="SAM" id="Phobius"/>
    </source>
</evidence>
<sequence length="480" mass="50395">MNQQPADTVRAQPRNAPVSVPTDASAPQPAPGPAATEPVPATDPATATATATDAASAGAPSGEGGDARERRQRRDFRLFMSSHICNELGSSITYVALPLMAVLTLQASPLQTGLLAAAEHAAFLLLGLPAGAWVDRMRRRRVMMAADLARTVLLTALPVAYLLDLHSMPLLYAVALLLGCARLFGDVADQSYLPTLVGRDTLIAGNSKLETVRSGAEFAGPGIAGFLVQLLGAAGTLAGQAVTSLASVVLLGSIRAREEKPAPAAPRHLLRDIREGLGYVLGHRILRLIALNTAAVNLFLSAVMALEVLFLTRTVGLPPAAVGWVLTTATIGSVLAATAADRLTRAVGSARLTWLSLLVAMPFGLLLPLADDDWRIGLFVLGSLVQSAGVTVYNICQVTYRQTVCPPHLLGRMTATMRFLVWGVLPLSGLLAGLLGELFGVRNALWLCAAALSAAPLVLLCSPLRRMRTFEEDTGPVPAQ</sequence>
<keyword evidence="3" id="KW-1003">Cell membrane</keyword>
<name>A0A918QRJ2_9ACTN</name>
<dbReference type="PANTHER" id="PTHR23513">
    <property type="entry name" value="INTEGRAL MEMBRANE EFFLUX PROTEIN-RELATED"/>
    <property type="match status" value="1"/>
</dbReference>
<evidence type="ECO:0000313" key="10">
    <source>
        <dbReference type="Proteomes" id="UP000634660"/>
    </source>
</evidence>
<evidence type="ECO:0000256" key="6">
    <source>
        <dbReference type="ARBA" id="ARBA00023136"/>
    </source>
</evidence>
<evidence type="ECO:0000256" key="1">
    <source>
        <dbReference type="ARBA" id="ARBA00004651"/>
    </source>
</evidence>
<dbReference type="SUPFAM" id="SSF103473">
    <property type="entry name" value="MFS general substrate transporter"/>
    <property type="match status" value="1"/>
</dbReference>
<evidence type="ECO:0000256" key="3">
    <source>
        <dbReference type="ARBA" id="ARBA00022475"/>
    </source>
</evidence>
<reference evidence="9" key="2">
    <citation type="submission" date="2020-09" db="EMBL/GenBank/DDBJ databases">
        <authorList>
            <person name="Sun Q."/>
            <person name="Ohkuma M."/>
        </authorList>
    </citation>
    <scope>NUCLEOTIDE SEQUENCE</scope>
    <source>
        <strain evidence="9">JCM 4834</strain>
    </source>
</reference>
<comment type="caution">
    <text evidence="9">The sequence shown here is derived from an EMBL/GenBank/DDBJ whole genome shotgun (WGS) entry which is preliminary data.</text>
</comment>
<dbReference type="EMBL" id="BMVX01000008">
    <property type="protein sequence ID" value="GGZ64741.1"/>
    <property type="molecule type" value="Genomic_DNA"/>
</dbReference>
<feature type="transmembrane region" description="Helical" evidence="8">
    <location>
        <begin position="78"/>
        <end position="101"/>
    </location>
</feature>
<feature type="transmembrane region" description="Helical" evidence="8">
    <location>
        <begin position="352"/>
        <end position="370"/>
    </location>
</feature>
<keyword evidence="5 8" id="KW-1133">Transmembrane helix</keyword>
<proteinExistence type="predicted"/>
<keyword evidence="4 8" id="KW-0812">Transmembrane</keyword>
<dbReference type="AlphaFoldDB" id="A0A918QRJ2"/>
<evidence type="ECO:0000256" key="4">
    <source>
        <dbReference type="ARBA" id="ARBA00022692"/>
    </source>
</evidence>
<dbReference type="CDD" id="cd06173">
    <property type="entry name" value="MFS_MefA_like"/>
    <property type="match status" value="1"/>
</dbReference>
<organism evidence="9 10">
    <name type="scientific">Streptomyces subrutilus</name>
    <dbReference type="NCBI Taxonomy" id="36818"/>
    <lineage>
        <taxon>Bacteria</taxon>
        <taxon>Bacillati</taxon>
        <taxon>Actinomycetota</taxon>
        <taxon>Actinomycetes</taxon>
        <taxon>Kitasatosporales</taxon>
        <taxon>Streptomycetaceae</taxon>
        <taxon>Streptomyces</taxon>
    </lineage>
</organism>
<keyword evidence="6 8" id="KW-0472">Membrane</keyword>
<feature type="region of interest" description="Disordered" evidence="7">
    <location>
        <begin position="1"/>
        <end position="70"/>
    </location>
</feature>
<evidence type="ECO:0000256" key="5">
    <source>
        <dbReference type="ARBA" id="ARBA00022989"/>
    </source>
</evidence>
<evidence type="ECO:0000256" key="7">
    <source>
        <dbReference type="SAM" id="MobiDB-lite"/>
    </source>
</evidence>
<evidence type="ECO:0000256" key="2">
    <source>
        <dbReference type="ARBA" id="ARBA00022448"/>
    </source>
</evidence>
<accession>A0A918QRJ2</accession>
<dbReference type="PANTHER" id="PTHR23513:SF6">
    <property type="entry name" value="MAJOR FACILITATOR SUPERFAMILY ASSOCIATED DOMAIN-CONTAINING PROTEIN"/>
    <property type="match status" value="1"/>
</dbReference>
<keyword evidence="2" id="KW-0813">Transport</keyword>
<dbReference type="GO" id="GO:0005886">
    <property type="term" value="C:plasma membrane"/>
    <property type="evidence" value="ECO:0007669"/>
    <property type="project" value="UniProtKB-SubCell"/>
</dbReference>
<reference evidence="9" key="1">
    <citation type="journal article" date="2014" name="Int. J. Syst. Evol. Microbiol.">
        <title>Complete genome sequence of Corynebacterium casei LMG S-19264T (=DSM 44701T), isolated from a smear-ripened cheese.</title>
        <authorList>
            <consortium name="US DOE Joint Genome Institute (JGI-PGF)"/>
            <person name="Walter F."/>
            <person name="Albersmeier A."/>
            <person name="Kalinowski J."/>
            <person name="Ruckert C."/>
        </authorList>
    </citation>
    <scope>NUCLEOTIDE SEQUENCE</scope>
    <source>
        <strain evidence="9">JCM 4834</strain>
    </source>
</reference>
<feature type="transmembrane region" description="Helical" evidence="8">
    <location>
        <begin position="288"/>
        <end position="309"/>
    </location>
</feature>
<dbReference type="Pfam" id="PF05977">
    <property type="entry name" value="MFS_3"/>
    <property type="match status" value="1"/>
</dbReference>
<feature type="compositionally biased region" description="Low complexity" evidence="7">
    <location>
        <begin position="33"/>
        <end position="60"/>
    </location>
</feature>
<feature type="transmembrane region" description="Helical" evidence="8">
    <location>
        <begin position="417"/>
        <end position="438"/>
    </location>
</feature>
<evidence type="ECO:0000313" key="9">
    <source>
        <dbReference type="EMBL" id="GGZ64741.1"/>
    </source>
</evidence>
<protein>
    <submittedName>
        <fullName evidence="9">MFS transporter</fullName>
    </submittedName>
</protein>
<dbReference type="Proteomes" id="UP000634660">
    <property type="component" value="Unassembled WGS sequence"/>
</dbReference>
<feature type="transmembrane region" description="Helical" evidence="8">
    <location>
        <begin position="113"/>
        <end position="133"/>
    </location>
</feature>
<dbReference type="InterPro" id="IPR036259">
    <property type="entry name" value="MFS_trans_sf"/>
</dbReference>
<dbReference type="Gene3D" id="1.20.1250.20">
    <property type="entry name" value="MFS general substrate transporter like domains"/>
    <property type="match status" value="1"/>
</dbReference>
<feature type="transmembrane region" description="Helical" evidence="8">
    <location>
        <begin position="376"/>
        <end position="396"/>
    </location>
</feature>
<gene>
    <name evidence="9" type="ORF">GCM10010371_25510</name>
</gene>
<comment type="subcellular location">
    <subcellularLocation>
        <location evidence="1">Cell membrane</location>
        <topology evidence="1">Multi-pass membrane protein</topology>
    </subcellularLocation>
</comment>
<dbReference type="RefSeq" id="WP_229886299.1">
    <property type="nucleotide sequence ID" value="NZ_BMVX01000008.1"/>
</dbReference>